<evidence type="ECO:0000313" key="2">
    <source>
        <dbReference type="EMBL" id="ALS98220.1"/>
    </source>
</evidence>
<keyword evidence="3" id="KW-1185">Reference proteome</keyword>
<reference evidence="2 3" key="1">
    <citation type="submission" date="2015-12" db="EMBL/GenBank/DDBJ databases">
        <title>Complete genome of Lacimicrobium alkaliphilum KCTC 32984.</title>
        <authorList>
            <person name="Kim S.-G."/>
            <person name="Lee Y.-J."/>
        </authorList>
    </citation>
    <scope>NUCLEOTIDE SEQUENCE [LARGE SCALE GENOMIC DNA]</scope>
    <source>
        <strain evidence="2 3">YelD216</strain>
    </source>
</reference>
<proteinExistence type="predicted"/>
<dbReference type="OrthoDB" id="8563935at2"/>
<evidence type="ECO:0000313" key="3">
    <source>
        <dbReference type="Proteomes" id="UP000068447"/>
    </source>
</evidence>
<sequence>MEKIRQEQWLTLHRQYEHYENMALVIKLIAVLTTLGGLISHLSYWPLLLLLCVLWLQEGIWKTFQARLEASLLSLETTLAEQPLLPLYTNWQQNRPGLVSLIAQYLRSALRPTVAFPYIVLMFITLLPELW</sequence>
<organism evidence="2 3">
    <name type="scientific">Lacimicrobium alkaliphilum</name>
    <dbReference type="NCBI Taxonomy" id="1526571"/>
    <lineage>
        <taxon>Bacteria</taxon>
        <taxon>Pseudomonadati</taxon>
        <taxon>Pseudomonadota</taxon>
        <taxon>Gammaproteobacteria</taxon>
        <taxon>Alteromonadales</taxon>
        <taxon>Alteromonadaceae</taxon>
        <taxon>Lacimicrobium</taxon>
    </lineage>
</organism>
<dbReference type="RefSeq" id="WP_062478892.1">
    <property type="nucleotide sequence ID" value="NZ_CP013650.1"/>
</dbReference>
<gene>
    <name evidence="2" type="ORF">AT746_08125</name>
</gene>
<name>A0A0U2ZIS0_9ALTE</name>
<keyword evidence="1" id="KW-0812">Transmembrane</keyword>
<accession>A0A0U2ZIS0</accession>
<dbReference type="EMBL" id="CP013650">
    <property type="protein sequence ID" value="ALS98220.1"/>
    <property type="molecule type" value="Genomic_DNA"/>
</dbReference>
<keyword evidence="1" id="KW-1133">Transmembrane helix</keyword>
<evidence type="ECO:0000256" key="1">
    <source>
        <dbReference type="SAM" id="Phobius"/>
    </source>
</evidence>
<keyword evidence="1" id="KW-0472">Membrane</keyword>
<protein>
    <submittedName>
        <fullName evidence="2">Uncharacterized protein</fullName>
    </submittedName>
</protein>
<dbReference type="Proteomes" id="UP000068447">
    <property type="component" value="Chromosome"/>
</dbReference>
<dbReference type="AlphaFoldDB" id="A0A0U2ZIS0"/>
<dbReference type="KEGG" id="lal:AT746_08125"/>
<feature type="transmembrane region" description="Helical" evidence="1">
    <location>
        <begin position="21"/>
        <end position="39"/>
    </location>
</feature>